<keyword evidence="5" id="KW-1185">Reference proteome</keyword>
<proteinExistence type="predicted"/>
<evidence type="ECO:0000313" key="4">
    <source>
        <dbReference type="EMBL" id="TCJ12073.1"/>
    </source>
</evidence>
<dbReference type="Gene3D" id="2.130.10.10">
    <property type="entry name" value="YVTN repeat-like/Quinoprotein amine dehydrogenase"/>
    <property type="match status" value="2"/>
</dbReference>
<dbReference type="PROSITE" id="PS50835">
    <property type="entry name" value="IG_LIKE"/>
    <property type="match status" value="1"/>
</dbReference>
<dbReference type="SUPFAM" id="SSF110296">
    <property type="entry name" value="Oligoxyloglucan reducing end-specific cellobiohydrolase"/>
    <property type="match status" value="1"/>
</dbReference>
<name>A0A4R1B7Z2_9BACT</name>
<dbReference type="InterPro" id="IPR015943">
    <property type="entry name" value="WD40/YVTN_repeat-like_dom_sf"/>
</dbReference>
<organism evidence="4 5">
    <name type="scientific">Flaviaesturariibacter flavus</name>
    <dbReference type="NCBI Taxonomy" id="2502780"/>
    <lineage>
        <taxon>Bacteria</taxon>
        <taxon>Pseudomonadati</taxon>
        <taxon>Bacteroidota</taxon>
        <taxon>Chitinophagia</taxon>
        <taxon>Chitinophagales</taxon>
        <taxon>Chitinophagaceae</taxon>
        <taxon>Flaviaestuariibacter</taxon>
    </lineage>
</organism>
<evidence type="ECO:0000256" key="2">
    <source>
        <dbReference type="SAM" id="SignalP"/>
    </source>
</evidence>
<dbReference type="SMART" id="SM00429">
    <property type="entry name" value="IPT"/>
    <property type="match status" value="1"/>
</dbReference>
<dbReference type="CDD" id="cd00102">
    <property type="entry name" value="IPT"/>
    <property type="match status" value="1"/>
</dbReference>
<dbReference type="SUPFAM" id="SSF81296">
    <property type="entry name" value="E set domains"/>
    <property type="match status" value="2"/>
</dbReference>
<gene>
    <name evidence="4" type="ORF">EPD60_16075</name>
</gene>
<dbReference type="InterPro" id="IPR002909">
    <property type="entry name" value="IPT_dom"/>
</dbReference>
<accession>A0A4R1B7Z2</accession>
<dbReference type="InterPro" id="IPR036179">
    <property type="entry name" value="Ig-like_dom_sf"/>
</dbReference>
<keyword evidence="1 2" id="KW-0732">Signal</keyword>
<dbReference type="InterPro" id="IPR014756">
    <property type="entry name" value="Ig_E-set"/>
</dbReference>
<dbReference type="Gene3D" id="2.60.40.2700">
    <property type="match status" value="1"/>
</dbReference>
<dbReference type="PANTHER" id="PTHR44103:SF1">
    <property type="entry name" value="PROPROTEIN CONVERTASE P"/>
    <property type="match status" value="1"/>
</dbReference>
<dbReference type="InterPro" id="IPR007110">
    <property type="entry name" value="Ig-like_dom"/>
</dbReference>
<dbReference type="SUPFAM" id="SSF69318">
    <property type="entry name" value="Integrin alpha N-terminal domain"/>
    <property type="match status" value="1"/>
</dbReference>
<evidence type="ECO:0000313" key="5">
    <source>
        <dbReference type="Proteomes" id="UP000295334"/>
    </source>
</evidence>
<dbReference type="SUPFAM" id="SSF48726">
    <property type="entry name" value="Immunoglobulin"/>
    <property type="match status" value="1"/>
</dbReference>
<dbReference type="InterPro" id="IPR028994">
    <property type="entry name" value="Integrin_alpha_N"/>
</dbReference>
<dbReference type="Pfam" id="PF01833">
    <property type="entry name" value="TIG"/>
    <property type="match status" value="2"/>
</dbReference>
<dbReference type="Gene3D" id="2.130.10.130">
    <property type="entry name" value="Integrin alpha, N-terminal"/>
    <property type="match status" value="1"/>
</dbReference>
<dbReference type="Pfam" id="PF13517">
    <property type="entry name" value="FG-GAP_3"/>
    <property type="match status" value="2"/>
</dbReference>
<comment type="caution">
    <text evidence="4">The sequence shown here is derived from an EMBL/GenBank/DDBJ whole genome shotgun (WGS) entry which is preliminary data.</text>
</comment>
<dbReference type="Gene3D" id="2.60.40.10">
    <property type="entry name" value="Immunoglobulins"/>
    <property type="match status" value="2"/>
</dbReference>
<sequence>MRFFRSALLLLFVMAAGTAAAQLRQVYVDLSTTDNNISKLSFFGPAKGYIASSGAPDWIGYTTDSGHSFVRKPITLTNVDFNGYPVNLTFGFTVNGVHAFSQDTVIAYGDYGLVPAILYSVDGGNTFKLVYHSQFNNFQLRTGVMDMIFPGGGSTGIAVDADRILRSTDRGKTWSTAQVTAGLYLEHLEAPDANTVIAFNKVYGDSRAFRSTNGGQFFSALTIPNNNNSTSKLGYIHFLTAQKGWMSVYNYNQNGLVYYTGNGGSSWTLQNNELVTPFHGGKFEFVNDSTGYALYMYDVYRTSDSGKVWEPLPRDNNFSYLGYGNNDVQCLTPQQFWVGGGRDHLQLSTNGGGTPLPRAAFTADTLGVLSTGIVRLQNYSKRFYTSRWIVNGTQVSTSYNTTYSHAVARSSDTVQLIVSNGQKADTLQQILYFYVPPIPFITVFSPASGSTGTRVRIQGDNFNTVTSVRFGGLSATSFTILNNNTIDAIVAGGSSGNVSLVNAYGTISAPGFTYIAPPSAAAPVVTALSPASGPVGTQVTLTGNNFAPTPAGNIVYFGGMKATVSAATATQIVCQVPVSASFGPITVLNTLNGLQTRTEKRFAVTRPDSSNFNTQSFRYAYGFSFPYPIGSKGAAAGDVDGDGKPDLLTLKSSPDSLFVYRNRSTGGNFDFAPPVFIRKSLAFNFGDLYLRDVDGDGRQDLISPTNSDSVLVFRNNSTPGTIAFDEPLNLGTPTSTHGTDAIDLDGDGRPELAIACFSDSRLSVLRNTSAPGRISFGAPGNFVLPGPGVGLATDDMDGDGKPDVVVMSDNSLVTVVSVFRNTSTTGNIGFATRLDLPGINDWTGNGRTINVADFDGDGKKDIILNGSDSITIFRNTSTAGALSFARAFHVNDARSFNRGLVENLSGDSKPDLAVCSWGGRTLFLVRNTSTPGQISVDPTVSITEPYPNNTAMYDICAADFNLDGHIDIGVSSPEQRFSIFTNNLNGVDERELCVNGYAELLSDLTGTSYQWQVDSGSGYANVPASATVTGTAARTLTITRFPATWGGARFRCLVDGSRYSARTRFALRTYPVPAVTVSASATTACSGSNVTFTASGSNWGSNPFIQWFVDGNYVSTGSPVFSSSSLGNGAIIQAQITNNDSFRCTSYSRDTSLRIVMTINPTQPLAATITGNTTVAPGNSTLISAAQVNGGTSPAYQWSDSTSATGWHDIGGATAASVTYAPAVNGARLRCRVTSNATCASPATVYSNTLTFIVGSTTALPGIPAAEYGISWYPVPARTQLNMSGLRLSDKWEHLKLLSADGCTILIRNITGQRSLILPLSGLPAGEYLILLQGRGSEARFRIVH</sequence>
<protein>
    <recommendedName>
        <fullName evidence="3">Ig-like domain-containing protein</fullName>
    </recommendedName>
</protein>
<evidence type="ECO:0000259" key="3">
    <source>
        <dbReference type="PROSITE" id="PS50835"/>
    </source>
</evidence>
<dbReference type="RefSeq" id="WP_131450549.1">
    <property type="nucleotide sequence ID" value="NZ_SJZI01000052.1"/>
</dbReference>
<feature type="signal peptide" evidence="2">
    <location>
        <begin position="1"/>
        <end position="21"/>
    </location>
</feature>
<evidence type="ECO:0000256" key="1">
    <source>
        <dbReference type="ARBA" id="ARBA00022729"/>
    </source>
</evidence>
<reference evidence="4 5" key="1">
    <citation type="submission" date="2019-03" db="EMBL/GenBank/DDBJ databases">
        <authorList>
            <person name="Kim M.K.M."/>
        </authorList>
    </citation>
    <scope>NUCLEOTIDE SEQUENCE [LARGE SCALE GENOMIC DNA]</scope>
    <source>
        <strain evidence="4 5">17J68-12</strain>
    </source>
</reference>
<feature type="chain" id="PRO_5020331498" description="Ig-like domain-containing protein" evidence="2">
    <location>
        <begin position="22"/>
        <end position="1345"/>
    </location>
</feature>
<feature type="domain" description="Ig-like" evidence="3">
    <location>
        <begin position="1073"/>
        <end position="1160"/>
    </location>
</feature>
<dbReference type="InterPro" id="IPR013517">
    <property type="entry name" value="FG-GAP"/>
</dbReference>
<dbReference type="CDD" id="cd00603">
    <property type="entry name" value="IPT_PCSR"/>
    <property type="match status" value="1"/>
</dbReference>
<dbReference type="PANTHER" id="PTHR44103">
    <property type="entry name" value="PROPROTEIN CONVERTASE P"/>
    <property type="match status" value="1"/>
</dbReference>
<dbReference type="InterPro" id="IPR013783">
    <property type="entry name" value="Ig-like_fold"/>
</dbReference>
<dbReference type="Proteomes" id="UP000295334">
    <property type="component" value="Unassembled WGS sequence"/>
</dbReference>
<dbReference type="OrthoDB" id="673970at2"/>
<dbReference type="EMBL" id="SJZI01000052">
    <property type="protein sequence ID" value="TCJ12073.1"/>
    <property type="molecule type" value="Genomic_DNA"/>
</dbReference>